<keyword evidence="2" id="KW-1185">Reference proteome</keyword>
<feature type="non-terminal residue" evidence="1">
    <location>
        <position position="1"/>
    </location>
</feature>
<evidence type="ECO:0000313" key="1">
    <source>
        <dbReference type="EMBL" id="KIK82551.1"/>
    </source>
</evidence>
<proteinExistence type="predicted"/>
<dbReference type="EMBL" id="KN825618">
    <property type="protein sequence ID" value="KIK82551.1"/>
    <property type="molecule type" value="Genomic_DNA"/>
</dbReference>
<sequence>GELEHQQVKHFYARMNKIKFTCGIVKQQQCKRLLHQLWETKQQQEAEAIAAQQGMPVGSLDTVKLKQEQLPHCSPNAHYQVSLSQKHYWDISSWLRENRDDPVVSNTFLSCLKSHILAHLSGKEYDSNESTFSAREWNSVIFLQNQIYCHKVLCVNYTTYDLCHAQDLLNPHTHADVMVLVHEDKNPHPHPYWYACIIGIFHVNITQFRMRKQLDILWIRWFACNVETPTIWALK</sequence>
<protein>
    <submittedName>
        <fullName evidence="1">Uncharacterized protein</fullName>
    </submittedName>
</protein>
<dbReference type="HOGENOM" id="CLU_002498_9_2_1"/>
<name>A0A0D0DDV3_9AGAM</name>
<organism evidence="1 2">
    <name type="scientific">Paxillus rubicundulus Ve08.2h10</name>
    <dbReference type="NCBI Taxonomy" id="930991"/>
    <lineage>
        <taxon>Eukaryota</taxon>
        <taxon>Fungi</taxon>
        <taxon>Dikarya</taxon>
        <taxon>Basidiomycota</taxon>
        <taxon>Agaricomycotina</taxon>
        <taxon>Agaricomycetes</taxon>
        <taxon>Agaricomycetidae</taxon>
        <taxon>Boletales</taxon>
        <taxon>Paxilineae</taxon>
        <taxon>Paxillaceae</taxon>
        <taxon>Paxillus</taxon>
    </lineage>
</organism>
<dbReference type="InParanoid" id="A0A0D0DDV3"/>
<dbReference type="STRING" id="930991.A0A0D0DDV3"/>
<reference evidence="2" key="2">
    <citation type="submission" date="2015-01" db="EMBL/GenBank/DDBJ databases">
        <title>Evolutionary Origins and Diversification of the Mycorrhizal Mutualists.</title>
        <authorList>
            <consortium name="DOE Joint Genome Institute"/>
            <consortium name="Mycorrhizal Genomics Consortium"/>
            <person name="Kohler A."/>
            <person name="Kuo A."/>
            <person name="Nagy L.G."/>
            <person name="Floudas D."/>
            <person name="Copeland A."/>
            <person name="Barry K.W."/>
            <person name="Cichocki N."/>
            <person name="Veneault-Fourrey C."/>
            <person name="LaButti K."/>
            <person name="Lindquist E.A."/>
            <person name="Lipzen A."/>
            <person name="Lundell T."/>
            <person name="Morin E."/>
            <person name="Murat C."/>
            <person name="Riley R."/>
            <person name="Ohm R."/>
            <person name="Sun H."/>
            <person name="Tunlid A."/>
            <person name="Henrissat B."/>
            <person name="Grigoriev I.V."/>
            <person name="Hibbett D.S."/>
            <person name="Martin F."/>
        </authorList>
    </citation>
    <scope>NUCLEOTIDE SEQUENCE [LARGE SCALE GENOMIC DNA]</scope>
    <source>
        <strain evidence="2">Ve08.2h10</strain>
    </source>
</reference>
<dbReference type="AlphaFoldDB" id="A0A0D0DDV3"/>
<dbReference type="Proteomes" id="UP000054538">
    <property type="component" value="Unassembled WGS sequence"/>
</dbReference>
<evidence type="ECO:0000313" key="2">
    <source>
        <dbReference type="Proteomes" id="UP000054538"/>
    </source>
</evidence>
<dbReference type="OrthoDB" id="2687259at2759"/>
<reference evidence="1 2" key="1">
    <citation type="submission" date="2014-04" db="EMBL/GenBank/DDBJ databases">
        <authorList>
            <consortium name="DOE Joint Genome Institute"/>
            <person name="Kuo A."/>
            <person name="Kohler A."/>
            <person name="Jargeat P."/>
            <person name="Nagy L.G."/>
            <person name="Floudas D."/>
            <person name="Copeland A."/>
            <person name="Barry K.W."/>
            <person name="Cichocki N."/>
            <person name="Veneault-Fourrey C."/>
            <person name="LaButti K."/>
            <person name="Lindquist E.A."/>
            <person name="Lipzen A."/>
            <person name="Lundell T."/>
            <person name="Morin E."/>
            <person name="Murat C."/>
            <person name="Sun H."/>
            <person name="Tunlid A."/>
            <person name="Henrissat B."/>
            <person name="Grigoriev I.V."/>
            <person name="Hibbett D.S."/>
            <person name="Martin F."/>
            <person name="Nordberg H.P."/>
            <person name="Cantor M.N."/>
            <person name="Hua S.X."/>
        </authorList>
    </citation>
    <scope>NUCLEOTIDE SEQUENCE [LARGE SCALE GENOMIC DNA]</scope>
    <source>
        <strain evidence="1 2">Ve08.2h10</strain>
    </source>
</reference>
<accession>A0A0D0DDV3</accession>
<gene>
    <name evidence="1" type="ORF">PAXRUDRAFT_153654</name>
</gene>